<dbReference type="OrthoDB" id="9790002at2"/>
<name>A0A0M3DHW1_9FIRM</name>
<dbReference type="Proteomes" id="UP000034407">
    <property type="component" value="Unassembled WGS sequence"/>
</dbReference>
<feature type="domain" description="Large ribosomal subunit protein bL25 L25" evidence="3">
    <location>
        <begin position="2"/>
        <end position="86"/>
    </location>
</feature>
<reference evidence="4 5" key="1">
    <citation type="submission" date="2015-04" db="EMBL/GenBank/DDBJ databases">
        <title>Microcin producing Clostridium sp. JC272T.</title>
        <authorList>
            <person name="Jyothsna T."/>
            <person name="Sasikala C."/>
            <person name="Ramana C."/>
        </authorList>
    </citation>
    <scope>NUCLEOTIDE SEQUENCE [LARGE SCALE GENOMIC DNA]</scope>
    <source>
        <strain evidence="4 5">JC272</strain>
    </source>
</reference>
<keyword evidence="5" id="KW-1185">Reference proteome</keyword>
<dbReference type="RefSeq" id="WP_046823298.1">
    <property type="nucleotide sequence ID" value="NZ_JBCLWQ010000002.1"/>
</dbReference>
<gene>
    <name evidence="4" type="ORF">VN21_10885</name>
</gene>
<protein>
    <recommendedName>
        <fullName evidence="3">Large ribosomal subunit protein bL25 L25 domain-containing protein</fullName>
    </recommendedName>
</protein>
<evidence type="ECO:0000313" key="4">
    <source>
        <dbReference type="EMBL" id="KKY01019.1"/>
    </source>
</evidence>
<sequence>MLEVFKRDLSQNNKKLRKSGYILGLIYGPNLEQDIPIQIPKTPFLRFVEDNNDLSVDLLLDGHIKKCIITEIQSQPAFEGYMHINFRCIE</sequence>
<dbReference type="Pfam" id="PF01386">
    <property type="entry name" value="Ribosomal_L25p"/>
    <property type="match status" value="1"/>
</dbReference>
<dbReference type="EMBL" id="LBBT01000221">
    <property type="protein sequence ID" value="KKY01019.1"/>
    <property type="molecule type" value="Genomic_DNA"/>
</dbReference>
<evidence type="ECO:0000259" key="3">
    <source>
        <dbReference type="Pfam" id="PF01386"/>
    </source>
</evidence>
<dbReference type="Gene3D" id="2.40.240.10">
    <property type="entry name" value="Ribosomal Protein L25, Chain P"/>
    <property type="match status" value="1"/>
</dbReference>
<keyword evidence="2" id="KW-0687">Ribonucleoprotein</keyword>
<dbReference type="InterPro" id="IPR020056">
    <property type="entry name" value="Rbsml_bL25/Gln-tRNA_synth_N"/>
</dbReference>
<dbReference type="GO" id="GO:0003735">
    <property type="term" value="F:structural constituent of ribosome"/>
    <property type="evidence" value="ECO:0007669"/>
    <property type="project" value="InterPro"/>
</dbReference>
<dbReference type="SUPFAM" id="SSF50715">
    <property type="entry name" value="Ribosomal protein L25-like"/>
    <property type="match status" value="1"/>
</dbReference>
<evidence type="ECO:0000313" key="5">
    <source>
        <dbReference type="Proteomes" id="UP000034407"/>
    </source>
</evidence>
<dbReference type="AlphaFoldDB" id="A0A0M3DHW1"/>
<evidence type="ECO:0000256" key="2">
    <source>
        <dbReference type="ARBA" id="ARBA00023274"/>
    </source>
</evidence>
<keyword evidence="1" id="KW-0689">Ribosomal protein</keyword>
<dbReference type="GO" id="GO:0005840">
    <property type="term" value="C:ribosome"/>
    <property type="evidence" value="ECO:0007669"/>
    <property type="project" value="UniProtKB-KW"/>
</dbReference>
<evidence type="ECO:0000256" key="1">
    <source>
        <dbReference type="ARBA" id="ARBA00022980"/>
    </source>
</evidence>
<dbReference type="GO" id="GO:0006412">
    <property type="term" value="P:translation"/>
    <property type="evidence" value="ECO:0007669"/>
    <property type="project" value="InterPro"/>
</dbReference>
<dbReference type="InterPro" id="IPR011035">
    <property type="entry name" value="Ribosomal_bL25/Gln-tRNA_synth"/>
</dbReference>
<dbReference type="GO" id="GO:1990904">
    <property type="term" value="C:ribonucleoprotein complex"/>
    <property type="evidence" value="ECO:0007669"/>
    <property type="project" value="UniProtKB-KW"/>
</dbReference>
<accession>A0A0M3DHW1</accession>
<dbReference type="InterPro" id="IPR029751">
    <property type="entry name" value="Ribosomal_L25_dom"/>
</dbReference>
<dbReference type="CDD" id="cd00495">
    <property type="entry name" value="Ribosomal_L25_TL5_CTC"/>
    <property type="match status" value="1"/>
</dbReference>
<dbReference type="PATRIC" id="fig|1629550.3.peg.1629"/>
<comment type="caution">
    <text evidence="4">The sequence shown here is derived from an EMBL/GenBank/DDBJ whole genome shotgun (WGS) entry which is preliminary data.</text>
</comment>
<proteinExistence type="predicted"/>
<organism evidence="4 5">
    <name type="scientific">Paraclostridium benzoelyticum</name>
    <dbReference type="NCBI Taxonomy" id="1629550"/>
    <lineage>
        <taxon>Bacteria</taxon>
        <taxon>Bacillati</taxon>
        <taxon>Bacillota</taxon>
        <taxon>Clostridia</taxon>
        <taxon>Peptostreptococcales</taxon>
        <taxon>Peptostreptococcaceae</taxon>
        <taxon>Paraclostridium</taxon>
    </lineage>
</organism>